<sequence length="123" mass="13073">MKPGTTPANPDRPGGKPDFSSVQSGVTSTEAKAAKPDFGNVQSSVTSTEEAVGERQYTVQKGDTLSHIAQAHYGKASQWSRIFEANRDQLDDPDRIQPGQVLRIPAAAREDGGTTTSPHGDPL</sequence>
<name>A0ABV6STM6_9GAMM</name>
<feature type="compositionally biased region" description="Polar residues" evidence="1">
    <location>
        <begin position="40"/>
        <end position="49"/>
    </location>
</feature>
<feature type="compositionally biased region" description="Polar residues" evidence="1">
    <location>
        <begin position="113"/>
        <end position="123"/>
    </location>
</feature>
<dbReference type="SUPFAM" id="SSF54106">
    <property type="entry name" value="LysM domain"/>
    <property type="match status" value="1"/>
</dbReference>
<evidence type="ECO:0000313" key="4">
    <source>
        <dbReference type="Proteomes" id="UP001589898"/>
    </source>
</evidence>
<gene>
    <name evidence="3" type="ORF">ACFFFU_03135</name>
</gene>
<accession>A0ABV6STM6</accession>
<dbReference type="InterPro" id="IPR052196">
    <property type="entry name" value="Bact_Kbp"/>
</dbReference>
<evidence type="ECO:0000259" key="2">
    <source>
        <dbReference type="PROSITE" id="PS51782"/>
    </source>
</evidence>
<feature type="region of interest" description="Disordered" evidence="1">
    <location>
        <begin position="103"/>
        <end position="123"/>
    </location>
</feature>
<keyword evidence="4" id="KW-1185">Reference proteome</keyword>
<dbReference type="InterPro" id="IPR036779">
    <property type="entry name" value="LysM_dom_sf"/>
</dbReference>
<dbReference type="Gene3D" id="3.10.350.10">
    <property type="entry name" value="LysM domain"/>
    <property type="match status" value="1"/>
</dbReference>
<evidence type="ECO:0000313" key="3">
    <source>
        <dbReference type="EMBL" id="MFC0716759.1"/>
    </source>
</evidence>
<proteinExistence type="predicted"/>
<dbReference type="InterPro" id="IPR018392">
    <property type="entry name" value="LysM"/>
</dbReference>
<reference evidence="3 4" key="1">
    <citation type="submission" date="2024-09" db="EMBL/GenBank/DDBJ databases">
        <authorList>
            <person name="Sun Q."/>
            <person name="Mori K."/>
        </authorList>
    </citation>
    <scope>NUCLEOTIDE SEQUENCE [LARGE SCALE GENOMIC DNA]</scope>
    <source>
        <strain evidence="3 4">KCTC 52403</strain>
    </source>
</reference>
<feature type="domain" description="LysM" evidence="2">
    <location>
        <begin position="55"/>
        <end position="104"/>
    </location>
</feature>
<feature type="region of interest" description="Disordered" evidence="1">
    <location>
        <begin position="1"/>
        <end position="54"/>
    </location>
</feature>
<dbReference type="Proteomes" id="UP001589898">
    <property type="component" value="Unassembled WGS sequence"/>
</dbReference>
<dbReference type="PANTHER" id="PTHR34700">
    <property type="entry name" value="POTASSIUM BINDING PROTEIN KBP"/>
    <property type="match status" value="1"/>
</dbReference>
<dbReference type="EMBL" id="JBHLTF010000007">
    <property type="protein sequence ID" value="MFC0716759.1"/>
    <property type="molecule type" value="Genomic_DNA"/>
</dbReference>
<organism evidence="3 4">
    <name type="scientific">Luteimonas padinae</name>
    <dbReference type="NCBI Taxonomy" id="1714359"/>
    <lineage>
        <taxon>Bacteria</taxon>
        <taxon>Pseudomonadati</taxon>
        <taxon>Pseudomonadota</taxon>
        <taxon>Gammaproteobacteria</taxon>
        <taxon>Lysobacterales</taxon>
        <taxon>Lysobacteraceae</taxon>
        <taxon>Luteimonas</taxon>
    </lineage>
</organism>
<dbReference type="Pfam" id="PF01476">
    <property type="entry name" value="LysM"/>
    <property type="match status" value="1"/>
</dbReference>
<protein>
    <submittedName>
        <fullName evidence="3">LysM peptidoglycan-binding domain-containing protein</fullName>
    </submittedName>
</protein>
<evidence type="ECO:0000256" key="1">
    <source>
        <dbReference type="SAM" id="MobiDB-lite"/>
    </source>
</evidence>
<dbReference type="PROSITE" id="PS51782">
    <property type="entry name" value="LYSM"/>
    <property type="match status" value="1"/>
</dbReference>
<dbReference type="SMART" id="SM00257">
    <property type="entry name" value="LysM"/>
    <property type="match status" value="1"/>
</dbReference>
<dbReference type="CDD" id="cd00118">
    <property type="entry name" value="LysM"/>
    <property type="match status" value="1"/>
</dbReference>
<feature type="compositionally biased region" description="Polar residues" evidence="1">
    <location>
        <begin position="20"/>
        <end position="30"/>
    </location>
</feature>
<comment type="caution">
    <text evidence="3">The sequence shown here is derived from an EMBL/GenBank/DDBJ whole genome shotgun (WGS) entry which is preliminary data.</text>
</comment>
<dbReference type="RefSeq" id="WP_229823590.1">
    <property type="nucleotide sequence ID" value="NZ_BMZT01000013.1"/>
</dbReference>
<dbReference type="PANTHER" id="PTHR34700:SF4">
    <property type="entry name" value="PHAGE-LIKE ELEMENT PBSX PROTEIN XKDP"/>
    <property type="match status" value="1"/>
</dbReference>